<dbReference type="STRING" id="56425.AWB93_17895"/>
<organism evidence="12 13">
    <name type="scientific">Mycobacterium bohemicum</name>
    <dbReference type="NCBI Taxonomy" id="56425"/>
    <lineage>
        <taxon>Bacteria</taxon>
        <taxon>Bacillati</taxon>
        <taxon>Actinomycetota</taxon>
        <taxon>Actinomycetes</taxon>
        <taxon>Mycobacteriales</taxon>
        <taxon>Mycobacteriaceae</taxon>
        <taxon>Mycobacterium</taxon>
    </lineage>
</organism>
<keyword evidence="3" id="KW-0378">Hydrolase</keyword>
<keyword evidence="1" id="KW-0547">Nucleotide-binding</keyword>
<gene>
    <name evidence="12" type="ORF">AWB93_17895</name>
</gene>
<evidence type="ECO:0000259" key="11">
    <source>
        <dbReference type="PROSITE" id="PS51194"/>
    </source>
</evidence>
<evidence type="ECO:0000313" key="13">
    <source>
        <dbReference type="Proteomes" id="UP000193990"/>
    </source>
</evidence>
<proteinExistence type="predicted"/>
<feature type="domain" description="Helicase ATP-binding" evidence="10">
    <location>
        <begin position="40"/>
        <end position="234"/>
    </location>
</feature>
<dbReference type="Pfam" id="PF23235">
    <property type="entry name" value="WHD_3rd_Lhr"/>
    <property type="match status" value="1"/>
</dbReference>
<keyword evidence="8" id="KW-0413">Isomerase</keyword>
<dbReference type="CDD" id="cd17922">
    <property type="entry name" value="DEXHc_LHR-like"/>
    <property type="match status" value="1"/>
</dbReference>
<sequence length="1523" mass="162124">MNARRGSPPPPDPLRRFGRITREWFEGTFAAPTTAQAQAWDAIADGKNTLVIAPTGSGKTLAAFLWALDSLASLAGSADAPAGTRVLYVSPLKALAVDVERNLRTPLAGLTRVAARHGVPPPAISVGVRSGDTPPAQRRQLIARPPDVLITTPESLFLMLTSAARETLAGVATVIVDEIHAIAAGKRGAHLALSLERLDELRGGRPAQRIGLSATVRPPEELARFLSGRHPTTIVAPASSKTVELSVQVPVPDMANLENNSIWPDVEARLVDLIESHNSTIVFANSRRLAERLTARLNEIHAERCGQTLTTDANPGVPGGAPAHIMGSGQTYGADPVLARAHHGSVSKEQRALVEDDLKRGLLKAVVATSSLELGIDMGAVDLVIQVEAPPSVASGLQRIGRAGHQVGEVSRGVLFPKHRTDLIGCAVTVQRMLAGQIETMRVPANPLDILAQHTVAAAALEPLDADRWFDTVRRAAPFATLPRSVYEATLDLLAGKYPSTDFAELRPRLVYDRDAGTLTARPGAQRLAVTSGGAIPDRGMFTVYLATDPEKPSRVGELDEEMVYESRPGDVISLGATSWRITEITHDRVLVIPAPGQPARLPFWRGDDAGRPAELGAALGAFTGELAALGRDAFDERCAELGFDGYATDNLWGLLDEQRTAAGVVPTDTTLLVERFRDELGDWRVILHSPYGLRVHGPLALAVGRRLRERYGIDEKPTASDDGIVVRLPDTLEETPPGAELFVFDADEIDPVVTAEVSGSALFASRFRECAARALLLPRRHPGKRSPLWQQRQRAAQLLEVARKYPDFPVVLETVRECLQDVYDVPALTQLMTGIAQRRVRVLEAETARPSPFAASLLFGYVGAFMYEGDSPLAERRAAALSLDSTLLADLLGRVELRELLDPDVIAATGRQLQHLSADRAARDAEAVADLLRLLGPLTEDEVAARANVADGKNVGGWLEGLRAARRALTVSFAGRTWWVAIEDIGRLRDGVGAPVPLGVPATFTEEVADPLGELLGRYARTRAPFTTAEAAARFGLGLRVTADVLGRLAADGRLVRGDFVAGAGVPGAGGEQWCDAEVLRILRRRSLAALRAQVEPVSTAAYGRFLPAWHHVQGPGAGPDALVSAIDQLAGVRIPASALEPLVLAPRVRDYSPAMLDELLATGEVTWSGAGSISGSDGWIALHHSDSAPLTLAPPAEIDLTDVHRAILDTLAGGGAYFFRQLQLDGTGTAELKAALWELIWAGLVAGDTFAPVRALLSGTGARKRARPSQPAHRANRPPRLSRYSVAHAAHRAVDPTVAGRWSALPAPEPDSTLRAHHQAELLLNRHGVLTRGAVAAESLPGGFATLYKVLRAFEDAGRCQRGYFVESLGGAQFAVASTVDRLRSFSDGVDPQRPEYRALVLAAADPANPYGAALPWPATAAEGARPGRKAGALVVLVDGEPAWFLERGGRSLLTFTTDPAAQHAAAVALAETVAAGRVASILVERVDGCPALGPDGPSPGALAALDEAGFARTPRGLRLR</sequence>
<dbReference type="GO" id="GO:0005524">
    <property type="term" value="F:ATP binding"/>
    <property type="evidence" value="ECO:0007669"/>
    <property type="project" value="UniProtKB-KW"/>
</dbReference>
<dbReference type="Pfam" id="PF19306">
    <property type="entry name" value="WHD_Lhr"/>
    <property type="match status" value="1"/>
</dbReference>
<evidence type="ECO:0000256" key="9">
    <source>
        <dbReference type="SAM" id="MobiDB-lite"/>
    </source>
</evidence>
<evidence type="ECO:0000256" key="7">
    <source>
        <dbReference type="ARBA" id="ARBA00023204"/>
    </source>
</evidence>
<protein>
    <submittedName>
        <fullName evidence="12">ATP-dependent helicase</fullName>
    </submittedName>
</protein>
<evidence type="ECO:0000313" key="12">
    <source>
        <dbReference type="EMBL" id="ORU97511.1"/>
    </source>
</evidence>
<dbReference type="GO" id="GO:0003677">
    <property type="term" value="F:DNA binding"/>
    <property type="evidence" value="ECO:0007669"/>
    <property type="project" value="UniProtKB-KW"/>
</dbReference>
<evidence type="ECO:0000256" key="1">
    <source>
        <dbReference type="ARBA" id="ARBA00022741"/>
    </source>
</evidence>
<evidence type="ECO:0000256" key="5">
    <source>
        <dbReference type="ARBA" id="ARBA00022840"/>
    </source>
</evidence>
<evidence type="ECO:0000256" key="2">
    <source>
        <dbReference type="ARBA" id="ARBA00022763"/>
    </source>
</evidence>
<evidence type="ECO:0000256" key="6">
    <source>
        <dbReference type="ARBA" id="ARBA00023125"/>
    </source>
</evidence>
<keyword evidence="13" id="KW-1185">Reference proteome</keyword>
<name>A0A1X1R0R7_MYCBE</name>
<keyword evidence="6" id="KW-0238">DNA-binding</keyword>
<dbReference type="Pfam" id="PF23234">
    <property type="entry name" value="WHD_4th_Lhr"/>
    <property type="match status" value="1"/>
</dbReference>
<keyword evidence="7" id="KW-0234">DNA repair</keyword>
<evidence type="ECO:0000256" key="8">
    <source>
        <dbReference type="ARBA" id="ARBA00023235"/>
    </source>
</evidence>
<dbReference type="Pfam" id="PF00270">
    <property type="entry name" value="DEAD"/>
    <property type="match status" value="1"/>
</dbReference>
<dbReference type="InterPro" id="IPR055369">
    <property type="entry name" value="WH2_Lhr"/>
</dbReference>
<dbReference type="InterPro" id="IPR045628">
    <property type="entry name" value="Lhr_WH_dom"/>
</dbReference>
<dbReference type="GO" id="GO:0006281">
    <property type="term" value="P:DNA repair"/>
    <property type="evidence" value="ECO:0007669"/>
    <property type="project" value="UniProtKB-KW"/>
</dbReference>
<dbReference type="InterPro" id="IPR055367">
    <property type="entry name" value="WH4_Lhr"/>
</dbReference>
<dbReference type="PANTHER" id="PTHR47962:SF5">
    <property type="entry name" value="ATP-DEPENDENT HELICASE LHR-RELATED"/>
    <property type="match status" value="1"/>
</dbReference>
<evidence type="ECO:0000256" key="4">
    <source>
        <dbReference type="ARBA" id="ARBA00022806"/>
    </source>
</evidence>
<dbReference type="InterPro" id="IPR001650">
    <property type="entry name" value="Helicase_C-like"/>
</dbReference>
<dbReference type="CDD" id="cd18796">
    <property type="entry name" value="SF2_C_LHR"/>
    <property type="match status" value="1"/>
</dbReference>
<dbReference type="InterPro" id="IPR003593">
    <property type="entry name" value="AAA+_ATPase"/>
</dbReference>
<dbReference type="InterPro" id="IPR027417">
    <property type="entry name" value="P-loop_NTPase"/>
</dbReference>
<keyword evidence="4 12" id="KW-0347">Helicase</keyword>
<dbReference type="PANTHER" id="PTHR47962">
    <property type="entry name" value="ATP-DEPENDENT HELICASE LHR-RELATED-RELATED"/>
    <property type="match status" value="1"/>
</dbReference>
<comment type="caution">
    <text evidence="12">The sequence shown here is derived from an EMBL/GenBank/DDBJ whole genome shotgun (WGS) entry which is preliminary data.</text>
</comment>
<dbReference type="SUPFAM" id="SSF52540">
    <property type="entry name" value="P-loop containing nucleoside triphosphate hydrolases"/>
    <property type="match status" value="1"/>
</dbReference>
<reference evidence="12 13" key="1">
    <citation type="submission" date="2016-01" db="EMBL/GenBank/DDBJ databases">
        <title>The new phylogeny of the genus Mycobacterium.</title>
        <authorList>
            <person name="Tarcisio F."/>
            <person name="Conor M."/>
            <person name="Antonella G."/>
            <person name="Elisabetta G."/>
            <person name="Giulia F.S."/>
            <person name="Sara T."/>
            <person name="Anna F."/>
            <person name="Clotilde B."/>
            <person name="Roberto B."/>
            <person name="Veronica D.S."/>
            <person name="Fabio R."/>
            <person name="Monica P."/>
            <person name="Olivier J."/>
            <person name="Enrico T."/>
            <person name="Nicola S."/>
        </authorList>
    </citation>
    <scope>NUCLEOTIDE SEQUENCE [LARGE SCALE GENOMIC DNA]</scope>
    <source>
        <strain evidence="12 13">DSM 44277</strain>
    </source>
</reference>
<keyword evidence="2" id="KW-0227">DNA damage</keyword>
<dbReference type="GO" id="GO:0004386">
    <property type="term" value="F:helicase activity"/>
    <property type="evidence" value="ECO:0007669"/>
    <property type="project" value="UniProtKB-KW"/>
</dbReference>
<dbReference type="PROSITE" id="PS51194">
    <property type="entry name" value="HELICASE_CTER"/>
    <property type="match status" value="1"/>
</dbReference>
<dbReference type="InterPro" id="IPR013701">
    <property type="entry name" value="Lhr-like_DEAD/DEAH_assoc"/>
</dbReference>
<dbReference type="SMART" id="SM00487">
    <property type="entry name" value="DEXDc"/>
    <property type="match status" value="1"/>
</dbReference>
<dbReference type="SMART" id="SM00490">
    <property type="entry name" value="HELICc"/>
    <property type="match status" value="1"/>
</dbReference>
<accession>A0A1X1R0R7</accession>
<keyword evidence="5" id="KW-0067">ATP-binding</keyword>
<dbReference type="InterPro" id="IPR014001">
    <property type="entry name" value="Helicase_ATP-bd"/>
</dbReference>
<dbReference type="InterPro" id="IPR055368">
    <property type="entry name" value="WH3_Lhr"/>
</dbReference>
<evidence type="ECO:0000256" key="3">
    <source>
        <dbReference type="ARBA" id="ARBA00022801"/>
    </source>
</evidence>
<dbReference type="NCBIfam" id="NF007284">
    <property type="entry name" value="PRK09751.1"/>
    <property type="match status" value="1"/>
</dbReference>
<dbReference type="EMBL" id="LQOK01000039">
    <property type="protein sequence ID" value="ORU97511.1"/>
    <property type="molecule type" value="Genomic_DNA"/>
</dbReference>
<dbReference type="InterPro" id="IPR011545">
    <property type="entry name" value="DEAD/DEAH_box_helicase_dom"/>
</dbReference>
<dbReference type="Gene3D" id="3.40.50.300">
    <property type="entry name" value="P-loop containing nucleotide triphosphate hydrolases"/>
    <property type="match status" value="2"/>
</dbReference>
<feature type="domain" description="Helicase C-terminal" evidence="11">
    <location>
        <begin position="265"/>
        <end position="449"/>
    </location>
</feature>
<dbReference type="PROSITE" id="PS51192">
    <property type="entry name" value="HELICASE_ATP_BIND_1"/>
    <property type="match status" value="1"/>
</dbReference>
<feature type="region of interest" description="Disordered" evidence="9">
    <location>
        <begin position="1263"/>
        <end position="1283"/>
    </location>
</feature>
<dbReference type="GO" id="GO:0016887">
    <property type="term" value="F:ATP hydrolysis activity"/>
    <property type="evidence" value="ECO:0007669"/>
    <property type="project" value="TreeGrafter"/>
</dbReference>
<evidence type="ECO:0000259" key="10">
    <source>
        <dbReference type="PROSITE" id="PS51192"/>
    </source>
</evidence>
<dbReference type="Proteomes" id="UP000193990">
    <property type="component" value="Unassembled WGS sequence"/>
</dbReference>
<dbReference type="Pfam" id="PF23236">
    <property type="entry name" value="WHD_2nd_Lhr"/>
    <property type="match status" value="1"/>
</dbReference>
<dbReference type="InterPro" id="IPR052511">
    <property type="entry name" value="ATP-dep_Helicase"/>
</dbReference>
<dbReference type="Pfam" id="PF00271">
    <property type="entry name" value="Helicase_C"/>
    <property type="match status" value="1"/>
</dbReference>
<dbReference type="RefSeq" id="WP_085182098.1">
    <property type="nucleotide sequence ID" value="NZ_JACKSV010000106.1"/>
</dbReference>
<dbReference type="Pfam" id="PF08494">
    <property type="entry name" value="DEAD_assoc"/>
    <property type="match status" value="1"/>
</dbReference>
<dbReference type="SMART" id="SM00382">
    <property type="entry name" value="AAA"/>
    <property type="match status" value="1"/>
</dbReference>